<protein>
    <submittedName>
        <fullName evidence="2">Uncharacterized protein</fullName>
    </submittedName>
</protein>
<evidence type="ECO:0000313" key="3">
    <source>
        <dbReference type="Proteomes" id="UP001164746"/>
    </source>
</evidence>
<dbReference type="Proteomes" id="UP001164746">
    <property type="component" value="Chromosome 1"/>
</dbReference>
<feature type="region of interest" description="Disordered" evidence="1">
    <location>
        <begin position="519"/>
        <end position="558"/>
    </location>
</feature>
<feature type="compositionally biased region" description="Basic and acidic residues" evidence="1">
    <location>
        <begin position="480"/>
        <end position="490"/>
    </location>
</feature>
<name>A0ABY7D9M3_MYAAR</name>
<feature type="compositionally biased region" description="Polar residues" evidence="1">
    <location>
        <begin position="491"/>
        <end position="500"/>
    </location>
</feature>
<proteinExistence type="predicted"/>
<feature type="compositionally biased region" description="Low complexity" evidence="1">
    <location>
        <begin position="536"/>
        <end position="549"/>
    </location>
</feature>
<keyword evidence="3" id="KW-1185">Reference proteome</keyword>
<gene>
    <name evidence="2" type="ORF">MAR_006820</name>
</gene>
<feature type="compositionally biased region" description="Polar residues" evidence="1">
    <location>
        <begin position="70"/>
        <end position="87"/>
    </location>
</feature>
<organism evidence="2 3">
    <name type="scientific">Mya arenaria</name>
    <name type="common">Soft-shell clam</name>
    <dbReference type="NCBI Taxonomy" id="6604"/>
    <lineage>
        <taxon>Eukaryota</taxon>
        <taxon>Metazoa</taxon>
        <taxon>Spiralia</taxon>
        <taxon>Lophotrochozoa</taxon>
        <taxon>Mollusca</taxon>
        <taxon>Bivalvia</taxon>
        <taxon>Autobranchia</taxon>
        <taxon>Heteroconchia</taxon>
        <taxon>Euheterodonta</taxon>
        <taxon>Imparidentia</taxon>
        <taxon>Neoheterodontei</taxon>
        <taxon>Myida</taxon>
        <taxon>Myoidea</taxon>
        <taxon>Myidae</taxon>
        <taxon>Mya</taxon>
    </lineage>
</organism>
<evidence type="ECO:0000313" key="2">
    <source>
        <dbReference type="EMBL" id="WAQ94349.1"/>
    </source>
</evidence>
<feature type="region of interest" description="Disordered" evidence="1">
    <location>
        <begin position="480"/>
        <end position="507"/>
    </location>
</feature>
<evidence type="ECO:0000256" key="1">
    <source>
        <dbReference type="SAM" id="MobiDB-lite"/>
    </source>
</evidence>
<reference evidence="2" key="1">
    <citation type="submission" date="2022-11" db="EMBL/GenBank/DDBJ databases">
        <title>Centuries of genome instability and evolution in soft-shell clam transmissible cancer (bioRxiv).</title>
        <authorList>
            <person name="Hart S.F.M."/>
            <person name="Yonemitsu M.A."/>
            <person name="Giersch R.M."/>
            <person name="Beal B.F."/>
            <person name="Arriagada G."/>
            <person name="Davis B.W."/>
            <person name="Ostrander E.A."/>
            <person name="Goff S.P."/>
            <person name="Metzger M.J."/>
        </authorList>
    </citation>
    <scope>NUCLEOTIDE SEQUENCE</scope>
    <source>
        <strain evidence="2">MELC-2E11</strain>
        <tissue evidence="2">Siphon/mantle</tissue>
    </source>
</reference>
<accession>A0ABY7D9M3</accession>
<sequence length="730" mass="83596">MFGYNPVSSFKKRSVYKTEFDIFKRSTEIDLISLVSYDDDPPNTFYKARTQRRERPKTVQDRRYRPPTTYRANNYNKSAVGTRSVRQNSERKQQSKSAIQTSRQTSVHKKSEENVNTTTYPRSRKETDIYRDFAKTSRSFLKRKPQSATDKRTFTEKQRQCQSALGYQDENDVIVSGPQRCSTTCGYRHGERHAYEHLKTKSQNNPNICIDKKTSKFNPSVNTNLVTPVNKASRSTNASCKPENIQLTKSNDTGLDQSNVTDEDIDEFSNILGEDTDNDYEPLNQSLNYQDNHNITTIIVCEDQNSKTTNTVKQTINSVSISEGSHSVWTNEHMFSSTPVQDFTTGNPVVSDIFDSKDSGVCSNFTSIDSVKSVVNKTEELQKNADGTRHVQFEVFGTDKNVDIETVSSNFDEQSVDISKEVNETAYDVDNLFQDLERVGNHSRFSTASFECHSTHIGEDNNSLISERIQQRFLKQVTLRDNKKESDSVNDKTLTSSSSEDFLEEKAMSKEARHAILETLNDMGVKTTKRNKENKSVNNKSVNSYHKSVPSQRRMKDNRSKYDHFMREHSRSVLRNQFKSLDSLGNDENSSQYSSPTFAKECDDSSSEELDKKKLFPSLRENTKLSRTTVQSNPVKTKIYNLEQAKKKNFKIPGIGNYKIPANPDDFEITPPGFDSRYSQRPSFISKEEMEVPPQFIRERSIQKCQSWLTNVNMSPMALKPIKKPKKEHS</sequence>
<dbReference type="EMBL" id="CP111012">
    <property type="protein sequence ID" value="WAQ94349.1"/>
    <property type="molecule type" value="Genomic_DNA"/>
</dbReference>
<feature type="compositionally biased region" description="Polar residues" evidence="1">
    <location>
        <begin position="586"/>
        <end position="597"/>
    </location>
</feature>
<feature type="compositionally biased region" description="Polar residues" evidence="1">
    <location>
        <begin position="95"/>
        <end position="105"/>
    </location>
</feature>
<feature type="region of interest" description="Disordered" evidence="1">
    <location>
        <begin position="42"/>
        <end position="120"/>
    </location>
</feature>
<feature type="region of interest" description="Disordered" evidence="1">
    <location>
        <begin position="582"/>
        <end position="606"/>
    </location>
</feature>
<feature type="compositionally biased region" description="Basic and acidic residues" evidence="1">
    <location>
        <begin position="51"/>
        <end position="64"/>
    </location>
</feature>